<proteinExistence type="predicted"/>
<dbReference type="EMBL" id="CDMZ01002311">
    <property type="protein sequence ID" value="CEM41793.1"/>
    <property type="molecule type" value="Genomic_DNA"/>
</dbReference>
<gene>
    <name evidence="1" type="ORF">Cvel_6362</name>
</gene>
<reference evidence="1" key="1">
    <citation type="submission" date="2014-11" db="EMBL/GenBank/DDBJ databases">
        <authorList>
            <person name="Otto D Thomas"/>
            <person name="Naeem Raeece"/>
        </authorList>
    </citation>
    <scope>NUCLEOTIDE SEQUENCE</scope>
</reference>
<sequence>MVDTGTYRPLVNRAAARKAGVYVWEWTLEWTYSAQIGVAKRDSTGAETGERVMINMNGQGSIAMQDASGGRFLTLINFTDDDIPHLIIWDGRIALDRSGETPLWFEIFDVRGVLRRVVVDAPDGVCCSRIPSFHLPLNAADRFVGGEDRQQALSAPRAVQRVENIEEARVHRERLGIHSRAEGFRLTLEGVGYHVSQLMAEEICRMCRTCQQKQAVQKSLRAATGEKSRWGGIKKFGDEVYLDTWFPEDEAAERTGFPYGNLFVDLHSSRRFDSPMRGRRDAADSLMHGVDRVLWGGAEEDPD</sequence>
<dbReference type="AlphaFoldDB" id="A0A0G4HCN6"/>
<name>A0A0G4HCN6_9ALVE</name>
<organism evidence="1">
    <name type="scientific">Chromera velia CCMP2878</name>
    <dbReference type="NCBI Taxonomy" id="1169474"/>
    <lineage>
        <taxon>Eukaryota</taxon>
        <taxon>Sar</taxon>
        <taxon>Alveolata</taxon>
        <taxon>Colpodellida</taxon>
        <taxon>Chromeraceae</taxon>
        <taxon>Chromera</taxon>
    </lineage>
</organism>
<dbReference type="VEuPathDB" id="CryptoDB:Cvel_6362"/>
<protein>
    <submittedName>
        <fullName evidence="1">Uncharacterized protein</fullName>
    </submittedName>
</protein>
<accession>A0A0G4HCN6</accession>
<dbReference type="PhylomeDB" id="A0A0G4HCN6"/>
<evidence type="ECO:0000313" key="1">
    <source>
        <dbReference type="EMBL" id="CEM41793.1"/>
    </source>
</evidence>